<keyword evidence="6" id="KW-1185">Reference proteome</keyword>
<dbReference type="EMBL" id="BAABHW010000004">
    <property type="protein sequence ID" value="GAA5077689.1"/>
    <property type="molecule type" value="Genomic_DNA"/>
</dbReference>
<comment type="similarity">
    <text evidence="1">Belongs to the glycosyltransferase 2 family.</text>
</comment>
<evidence type="ECO:0000313" key="6">
    <source>
        <dbReference type="Proteomes" id="UP001499910"/>
    </source>
</evidence>
<sequence>MLYRLYALYLRYAAHHADRLAGFSLLRDGRRPLGHVERVFRANGQFFIVGWTAASELSVVWPDGSVTVSPSIQRADVARKTGLPLESGFEIAVPETARPLTLEVKCLSGAVRRFPVRHPSDPPSAAAKRRMRRAFLRDLARALPAGMRWIMRRDHASRTAVKRALGLEAVHPSLPLDRRYLGLPPAGLLRDAANSARGDFKPQRLAPPPPTTPITIILPVHNAFDLLPEALSRVARNTDLDWHLILIDDASTDARVRPFLRSWASEQPDERVTLFELDTNLGFVGAVNKGFAEAEHRAGHVVILNSDAMVPDGWASRLIAPFAADSRIASVTPMSNDAEIFSVPVIVRSQDLPPGMVDRLDAVARTLTHGQRLPSAPTGVGFCMALSSHWFGRHPRFDPAFGRGYGEEVDWCQKVRAMGARHVAIPNLFVEHRGGQSFGSDAKLELVLRANAMIARRYPGYDLEVQSYIASDPLRTPRLALAAALAGFSASGPLSLFVAHSLGGGAEHALQDEIEGLIAEGQSAMVLRVGGAHPFQLEVHGASGVVAGTTDALDVVQSILAPVPALRIVYSCGVGYPDPASLPDVMLSLKRHGHDDRVAARVHDFFMLSPSYNLLNSDGSYRGLPETDSTDPIHVAVSKTGEATSLAEWRRRWGRFLAQCDEVRAFSESSADLVRQVYPELRGDTLRVRPHRLSADLRNVAPPVHGSSHVIGILGNINRAKGGQLLCDLAERIEMNGAGYRMVVIGNVDPAFSMRPSVTLHGSYERDEIAHLAERYHVATWLVPSVWPETFSYVTHEVLQTGLPVIGFDIGAQGEALRQSAHGIPLRFDPDADLAGMVLSALDSLQRPSAA</sequence>
<dbReference type="Proteomes" id="UP001499910">
    <property type="component" value="Unassembled WGS sequence"/>
</dbReference>
<organism evidence="5 6">
    <name type="scientific">[Roseibacterium] beibuensis</name>
    <dbReference type="NCBI Taxonomy" id="1193142"/>
    <lineage>
        <taxon>Bacteria</taxon>
        <taxon>Pseudomonadati</taxon>
        <taxon>Pseudomonadota</taxon>
        <taxon>Alphaproteobacteria</taxon>
        <taxon>Rhodobacterales</taxon>
        <taxon>Roseobacteraceae</taxon>
        <taxon>Roseicyclus</taxon>
    </lineage>
</organism>
<feature type="domain" description="Glycosyltransferase 2-like" evidence="4">
    <location>
        <begin position="215"/>
        <end position="344"/>
    </location>
</feature>
<dbReference type="SUPFAM" id="SSF53448">
    <property type="entry name" value="Nucleotide-diphospho-sugar transferases"/>
    <property type="match status" value="1"/>
</dbReference>
<keyword evidence="2" id="KW-0328">Glycosyltransferase</keyword>
<dbReference type="RefSeq" id="WP_345229516.1">
    <property type="nucleotide sequence ID" value="NZ_BAABHW010000004.1"/>
</dbReference>
<dbReference type="InterPro" id="IPR001173">
    <property type="entry name" value="Glyco_trans_2-like"/>
</dbReference>
<gene>
    <name evidence="5" type="ORF">GCM10023209_28180</name>
</gene>
<keyword evidence="3" id="KW-0808">Transferase</keyword>
<proteinExistence type="inferred from homology"/>
<dbReference type="Pfam" id="PF00535">
    <property type="entry name" value="Glycos_transf_2"/>
    <property type="match status" value="1"/>
</dbReference>
<reference evidence="6" key="1">
    <citation type="journal article" date="2019" name="Int. J. Syst. Evol. Microbiol.">
        <title>The Global Catalogue of Microorganisms (GCM) 10K type strain sequencing project: providing services to taxonomists for standard genome sequencing and annotation.</title>
        <authorList>
            <consortium name="The Broad Institute Genomics Platform"/>
            <consortium name="The Broad Institute Genome Sequencing Center for Infectious Disease"/>
            <person name="Wu L."/>
            <person name="Ma J."/>
        </authorList>
    </citation>
    <scope>NUCLEOTIDE SEQUENCE [LARGE SCALE GENOMIC DNA]</scope>
    <source>
        <strain evidence="6">JCM 18015</strain>
    </source>
</reference>
<dbReference type="SUPFAM" id="SSF53756">
    <property type="entry name" value="UDP-Glycosyltransferase/glycogen phosphorylase"/>
    <property type="match status" value="1"/>
</dbReference>
<dbReference type="Gene3D" id="3.40.50.2000">
    <property type="entry name" value="Glycogen Phosphorylase B"/>
    <property type="match status" value="1"/>
</dbReference>
<dbReference type="PANTHER" id="PTHR43179:SF12">
    <property type="entry name" value="GALACTOFURANOSYLTRANSFERASE GLFT2"/>
    <property type="match status" value="1"/>
</dbReference>
<evidence type="ECO:0000313" key="5">
    <source>
        <dbReference type="EMBL" id="GAA5077689.1"/>
    </source>
</evidence>
<dbReference type="Pfam" id="PF13692">
    <property type="entry name" value="Glyco_trans_1_4"/>
    <property type="match status" value="1"/>
</dbReference>
<evidence type="ECO:0000256" key="2">
    <source>
        <dbReference type="ARBA" id="ARBA00022676"/>
    </source>
</evidence>
<name>A0ABP9LJU4_9RHOB</name>
<evidence type="ECO:0000256" key="3">
    <source>
        <dbReference type="ARBA" id="ARBA00022679"/>
    </source>
</evidence>
<evidence type="ECO:0000256" key="1">
    <source>
        <dbReference type="ARBA" id="ARBA00006739"/>
    </source>
</evidence>
<accession>A0ABP9LJU4</accession>
<dbReference type="InterPro" id="IPR029044">
    <property type="entry name" value="Nucleotide-diphossugar_trans"/>
</dbReference>
<evidence type="ECO:0000259" key="4">
    <source>
        <dbReference type="Pfam" id="PF00535"/>
    </source>
</evidence>
<dbReference type="Gene3D" id="3.90.550.10">
    <property type="entry name" value="Spore Coat Polysaccharide Biosynthesis Protein SpsA, Chain A"/>
    <property type="match status" value="1"/>
</dbReference>
<dbReference type="PANTHER" id="PTHR43179">
    <property type="entry name" value="RHAMNOSYLTRANSFERASE WBBL"/>
    <property type="match status" value="1"/>
</dbReference>
<comment type="caution">
    <text evidence="5">The sequence shown here is derived from an EMBL/GenBank/DDBJ whole genome shotgun (WGS) entry which is preliminary data.</text>
</comment>
<protein>
    <recommendedName>
        <fullName evidence="4">Glycosyltransferase 2-like domain-containing protein</fullName>
    </recommendedName>
</protein>